<organism evidence="1 2">
    <name type="scientific">Conidiobolus coronatus (strain ATCC 28846 / CBS 209.66 / NRRL 28638)</name>
    <name type="common">Delacroixia coronata</name>
    <dbReference type="NCBI Taxonomy" id="796925"/>
    <lineage>
        <taxon>Eukaryota</taxon>
        <taxon>Fungi</taxon>
        <taxon>Fungi incertae sedis</taxon>
        <taxon>Zoopagomycota</taxon>
        <taxon>Entomophthoromycotina</taxon>
        <taxon>Entomophthoromycetes</taxon>
        <taxon>Entomophthorales</taxon>
        <taxon>Ancylistaceae</taxon>
        <taxon>Conidiobolus</taxon>
    </lineage>
</organism>
<keyword evidence="2" id="KW-1185">Reference proteome</keyword>
<evidence type="ECO:0000313" key="1">
    <source>
        <dbReference type="EMBL" id="KXN69559.1"/>
    </source>
</evidence>
<reference evidence="1 2" key="1">
    <citation type="journal article" date="2015" name="Genome Biol. Evol.">
        <title>Phylogenomic analyses indicate that early fungi evolved digesting cell walls of algal ancestors of land plants.</title>
        <authorList>
            <person name="Chang Y."/>
            <person name="Wang S."/>
            <person name="Sekimoto S."/>
            <person name="Aerts A.L."/>
            <person name="Choi C."/>
            <person name="Clum A."/>
            <person name="LaButti K.M."/>
            <person name="Lindquist E.A."/>
            <person name="Yee Ngan C."/>
            <person name="Ohm R.A."/>
            <person name="Salamov A.A."/>
            <person name="Grigoriev I.V."/>
            <person name="Spatafora J.W."/>
            <person name="Berbee M.L."/>
        </authorList>
    </citation>
    <scope>NUCLEOTIDE SEQUENCE [LARGE SCALE GENOMIC DNA]</scope>
    <source>
        <strain evidence="1 2">NRRL 28638</strain>
    </source>
</reference>
<gene>
    <name evidence="1" type="ORF">CONCODRAFT_7970</name>
</gene>
<dbReference type="AlphaFoldDB" id="A0A137P3Q0"/>
<name>A0A137P3Q0_CONC2</name>
<evidence type="ECO:0000313" key="2">
    <source>
        <dbReference type="Proteomes" id="UP000070444"/>
    </source>
</evidence>
<dbReference type="OrthoDB" id="25887at2759"/>
<accession>A0A137P3Q0</accession>
<dbReference type="EMBL" id="KQ964530">
    <property type="protein sequence ID" value="KXN69559.1"/>
    <property type="molecule type" value="Genomic_DNA"/>
</dbReference>
<dbReference type="Proteomes" id="UP000070444">
    <property type="component" value="Unassembled WGS sequence"/>
</dbReference>
<proteinExistence type="predicted"/>
<sequence length="294" mass="34028">MRMEKKEKGQNVYTGGEKSGTMVNLPPDFNPEAGILLDSNLNQAIVSNEPVERSLTVYRNGILFGKIQFTSWNRRSVQQWQDSPCFQCCSFLSKLLYLLNSRLAVFSEQNSGVLVKDCLLMLKTILDLDIVLSGNKLSDNFIAFNENHCALFIEEKACYTEEPFLSYGLVSLKYQTYIQSEHLKIKDNVFHVGAWKEQLFKFLLSYEAKSEDEFITLVRNNLIRPVSKSWEPPHFSIRKLDGTYKIVVGYNRGDEKIIPCITPITNDISSCEEDKELEYFMIKKYRFNWEQDEG</sequence>
<protein>
    <submittedName>
        <fullName evidence="1">Uncharacterized protein</fullName>
    </submittedName>
</protein>